<evidence type="ECO:0000259" key="1">
    <source>
        <dbReference type="PROSITE" id="PS51186"/>
    </source>
</evidence>
<keyword evidence="2" id="KW-0808">Transferase</keyword>
<dbReference type="EC" id="2.3.1.-" evidence="2"/>
<dbReference type="InterPro" id="IPR000182">
    <property type="entry name" value="GNAT_dom"/>
</dbReference>
<dbReference type="Proteomes" id="UP001454086">
    <property type="component" value="Unassembled WGS sequence"/>
</dbReference>
<dbReference type="RefSeq" id="WP_040382150.1">
    <property type="nucleotide sequence ID" value="NZ_JBBMFM010000029.1"/>
</dbReference>
<dbReference type="CDD" id="cd04301">
    <property type="entry name" value="NAT_SF"/>
    <property type="match status" value="1"/>
</dbReference>
<dbReference type="InterPro" id="IPR052564">
    <property type="entry name" value="N-acetyltrans/Recomb-assoc"/>
</dbReference>
<dbReference type="PANTHER" id="PTHR43451:SF1">
    <property type="entry name" value="ACETYLTRANSFERASE"/>
    <property type="match status" value="1"/>
</dbReference>
<proteinExistence type="predicted"/>
<accession>A0ABV1D6T9</accession>
<protein>
    <submittedName>
        <fullName evidence="2">GNAT family N-acetyltransferase</fullName>
        <ecNumber evidence="2">2.3.1.-</ecNumber>
    </submittedName>
</protein>
<dbReference type="EMBL" id="JBBMFM010000029">
    <property type="protein sequence ID" value="MEQ2425307.1"/>
    <property type="molecule type" value="Genomic_DNA"/>
</dbReference>
<dbReference type="Gene3D" id="3.40.630.30">
    <property type="match status" value="1"/>
</dbReference>
<gene>
    <name evidence="2" type="ORF">WMQ36_10020</name>
</gene>
<evidence type="ECO:0000313" key="2">
    <source>
        <dbReference type="EMBL" id="MEQ2425307.1"/>
    </source>
</evidence>
<dbReference type="PROSITE" id="PS51186">
    <property type="entry name" value="GNAT"/>
    <property type="match status" value="1"/>
</dbReference>
<keyword evidence="2" id="KW-0012">Acyltransferase</keyword>
<organism evidence="2 3">
    <name type="scientific">Enterocloster hominis</name>
    <name type="common">ex Hitch et al. 2024</name>
    <dbReference type="NCBI Taxonomy" id="1917870"/>
    <lineage>
        <taxon>Bacteria</taxon>
        <taxon>Bacillati</taxon>
        <taxon>Bacillota</taxon>
        <taxon>Clostridia</taxon>
        <taxon>Lachnospirales</taxon>
        <taxon>Lachnospiraceae</taxon>
        <taxon>Enterocloster</taxon>
    </lineage>
</organism>
<dbReference type="PANTHER" id="PTHR43451">
    <property type="entry name" value="ACETYLTRANSFERASE (GNAT) FAMILY PROTEIN"/>
    <property type="match status" value="1"/>
</dbReference>
<feature type="domain" description="N-acetyltransferase" evidence="1">
    <location>
        <begin position="12"/>
        <end position="158"/>
    </location>
</feature>
<evidence type="ECO:0000313" key="3">
    <source>
        <dbReference type="Proteomes" id="UP001454086"/>
    </source>
</evidence>
<comment type="caution">
    <text evidence="2">The sequence shown here is derived from an EMBL/GenBank/DDBJ whole genome shotgun (WGS) entry which is preliminary data.</text>
</comment>
<name>A0ABV1D6T9_9FIRM</name>
<reference evidence="2 3" key="1">
    <citation type="submission" date="2024-03" db="EMBL/GenBank/DDBJ databases">
        <title>Human intestinal bacterial collection.</title>
        <authorList>
            <person name="Pauvert C."/>
            <person name="Hitch T.C.A."/>
            <person name="Clavel T."/>
        </authorList>
    </citation>
    <scope>NUCLEOTIDE SEQUENCE [LARGE SCALE GENOMIC DNA]</scope>
    <source>
        <strain evidence="2 3">CLA-SR-H021</strain>
    </source>
</reference>
<sequence length="168" mass="19140">MSLANHIGVSPVEFRRARKSDCGDVTDIIHKTVRKVYPAYYPAEVADFFCMYHSRERIQADIQAGNVWVLRVDGRTIGTGSIEENNITRLYVLPEFQGKGYGTRIIGELEQRIGEEYGSVGLDASLPSCFLYEKLGYHTIRHERIHLMNGIVLVYEVMGKQLVMTNRI</sequence>
<dbReference type="Pfam" id="PF13673">
    <property type="entry name" value="Acetyltransf_10"/>
    <property type="match status" value="1"/>
</dbReference>
<dbReference type="SUPFAM" id="SSF55729">
    <property type="entry name" value="Acyl-CoA N-acyltransferases (Nat)"/>
    <property type="match status" value="1"/>
</dbReference>
<keyword evidence="3" id="KW-1185">Reference proteome</keyword>
<dbReference type="GO" id="GO:0016746">
    <property type="term" value="F:acyltransferase activity"/>
    <property type="evidence" value="ECO:0007669"/>
    <property type="project" value="UniProtKB-KW"/>
</dbReference>
<dbReference type="InterPro" id="IPR016181">
    <property type="entry name" value="Acyl_CoA_acyltransferase"/>
</dbReference>